<keyword evidence="6" id="KW-1185">Reference proteome</keyword>
<comment type="caution">
    <text evidence="5">The sequence shown here is derived from an EMBL/GenBank/DDBJ whole genome shotgun (WGS) entry which is preliminary data.</text>
</comment>
<evidence type="ECO:0000256" key="1">
    <source>
        <dbReference type="ARBA" id="ARBA00007381"/>
    </source>
</evidence>
<dbReference type="InterPro" id="IPR043129">
    <property type="entry name" value="ATPase_NBD"/>
</dbReference>
<evidence type="ECO:0000256" key="2">
    <source>
        <dbReference type="ARBA" id="ARBA00022741"/>
    </source>
</evidence>
<dbReference type="STRING" id="1754190.A0A1Y2ERP8"/>
<dbReference type="Proteomes" id="UP000193920">
    <property type="component" value="Unassembled WGS sequence"/>
</dbReference>
<dbReference type="Gene3D" id="3.90.640.10">
    <property type="entry name" value="Actin, Chain A, domain 4"/>
    <property type="match status" value="1"/>
</dbReference>
<protein>
    <submittedName>
        <fullName evidence="5">Heat shock protein 70</fullName>
    </submittedName>
</protein>
<dbReference type="FunFam" id="3.30.30.30:FF:000005">
    <property type="entry name" value="Heat shock protein ssb1"/>
    <property type="match status" value="1"/>
</dbReference>
<dbReference type="Gene3D" id="3.30.30.30">
    <property type="match status" value="1"/>
</dbReference>
<dbReference type="PANTHER" id="PTHR19375">
    <property type="entry name" value="HEAT SHOCK PROTEIN 70KDA"/>
    <property type="match status" value="1"/>
</dbReference>
<evidence type="ECO:0000256" key="4">
    <source>
        <dbReference type="ARBA" id="ARBA00023186"/>
    </source>
</evidence>
<sequence length="289" mass="32488">MSGNLCIGIDFGSSKVCASVWKNNHIEIIPNNEGNLTTPNFIAFTDNNCLLGSAAKNQAYRNTANTIFNYKNLIGRRFDDAEIPSSIKKSPFAIIEKSGRPYAEVSYQEKATDFSPEDLACMIISYMKNNTQEQLGKKVTNAIITVPSYYTYFQRQGIKNVCNQAGINVPRIINDTSAAAIAYCDKNLGGDNFDENLVNYYVNFFKANHKVDLSGNDRSMCRLRKACEQAKRSLSSSAKATIMIDSLYNDIDLYNTLSRETFEQLNKDLFKRLILPIQKVLKDANLKKN</sequence>
<dbReference type="GO" id="GO:0005524">
    <property type="term" value="F:ATP binding"/>
    <property type="evidence" value="ECO:0007669"/>
    <property type="project" value="UniProtKB-KW"/>
</dbReference>
<keyword evidence="5" id="KW-0346">Stress response</keyword>
<organism evidence="5 6">
    <name type="scientific">Neocallimastix californiae</name>
    <dbReference type="NCBI Taxonomy" id="1754190"/>
    <lineage>
        <taxon>Eukaryota</taxon>
        <taxon>Fungi</taxon>
        <taxon>Fungi incertae sedis</taxon>
        <taxon>Chytridiomycota</taxon>
        <taxon>Chytridiomycota incertae sedis</taxon>
        <taxon>Neocallimastigomycetes</taxon>
        <taxon>Neocallimastigales</taxon>
        <taxon>Neocallimastigaceae</taxon>
        <taxon>Neocallimastix</taxon>
    </lineage>
</organism>
<dbReference type="FunFam" id="3.90.640.10:FF:000010">
    <property type="entry name" value="heat shock 70 kDa protein 14"/>
    <property type="match status" value="1"/>
</dbReference>
<proteinExistence type="inferred from homology"/>
<dbReference type="SUPFAM" id="SSF53067">
    <property type="entry name" value="Actin-like ATPase domain"/>
    <property type="match status" value="2"/>
</dbReference>
<reference evidence="5 6" key="1">
    <citation type="submission" date="2016-08" db="EMBL/GenBank/DDBJ databases">
        <title>A Parts List for Fungal Cellulosomes Revealed by Comparative Genomics.</title>
        <authorList>
            <consortium name="DOE Joint Genome Institute"/>
            <person name="Haitjema C.H."/>
            <person name="Gilmore S.P."/>
            <person name="Henske J.K."/>
            <person name="Solomon K.V."/>
            <person name="De Groot R."/>
            <person name="Kuo A."/>
            <person name="Mondo S.J."/>
            <person name="Salamov A.A."/>
            <person name="Labutti K."/>
            <person name="Zhao Z."/>
            <person name="Chiniquy J."/>
            <person name="Barry K."/>
            <person name="Brewer H.M."/>
            <person name="Purvine S.O."/>
            <person name="Wright A.T."/>
            <person name="Boxma B."/>
            <person name="Van Alen T."/>
            <person name="Hackstein J.H."/>
            <person name="Baker S.E."/>
            <person name="Grigoriev I.V."/>
            <person name="O'Malley M.A."/>
        </authorList>
    </citation>
    <scope>NUCLEOTIDE SEQUENCE [LARGE SCALE GENOMIC DNA]</scope>
    <source>
        <strain evidence="5 6">G1</strain>
    </source>
</reference>
<evidence type="ECO:0000256" key="3">
    <source>
        <dbReference type="ARBA" id="ARBA00022840"/>
    </source>
</evidence>
<dbReference type="OrthoDB" id="2401965at2759"/>
<dbReference type="InterPro" id="IPR013126">
    <property type="entry name" value="Hsp_70_fam"/>
</dbReference>
<dbReference type="GO" id="GO:0140662">
    <property type="term" value="F:ATP-dependent protein folding chaperone"/>
    <property type="evidence" value="ECO:0007669"/>
    <property type="project" value="InterPro"/>
</dbReference>
<comment type="similarity">
    <text evidence="1">Belongs to the heat shock protein 70 family.</text>
</comment>
<dbReference type="Gene3D" id="3.30.420.40">
    <property type="match status" value="2"/>
</dbReference>
<evidence type="ECO:0000313" key="6">
    <source>
        <dbReference type="Proteomes" id="UP000193920"/>
    </source>
</evidence>
<accession>A0A1Y2ERP8</accession>
<dbReference type="Pfam" id="PF00012">
    <property type="entry name" value="HSP70"/>
    <property type="match status" value="2"/>
</dbReference>
<evidence type="ECO:0000313" key="5">
    <source>
        <dbReference type="EMBL" id="ORY74202.1"/>
    </source>
</evidence>
<keyword evidence="3" id="KW-0067">ATP-binding</keyword>
<dbReference type="EMBL" id="MCOG01000030">
    <property type="protein sequence ID" value="ORY74202.1"/>
    <property type="molecule type" value="Genomic_DNA"/>
</dbReference>
<dbReference type="PRINTS" id="PR00301">
    <property type="entry name" value="HEATSHOCK70"/>
</dbReference>
<keyword evidence="4" id="KW-0143">Chaperone</keyword>
<dbReference type="AlphaFoldDB" id="A0A1Y2ERP8"/>
<gene>
    <name evidence="5" type="ORF">LY90DRAFT_660815</name>
</gene>
<name>A0A1Y2ERP8_9FUNG</name>
<keyword evidence="2" id="KW-0547">Nucleotide-binding</keyword>